<dbReference type="SUPFAM" id="SSF52058">
    <property type="entry name" value="L domain-like"/>
    <property type="match status" value="1"/>
</dbReference>
<dbReference type="InterPro" id="IPR057013">
    <property type="entry name" value="LRR_ComC"/>
</dbReference>
<dbReference type="Proteomes" id="UP000001064">
    <property type="component" value="Unassembled WGS sequence"/>
</dbReference>
<dbReference type="InterPro" id="IPR013783">
    <property type="entry name" value="Ig-like_fold"/>
</dbReference>
<dbReference type="VEuPathDB" id="AmoebaDB:DICPUDRAFT_15185"/>
<dbReference type="GeneID" id="10501054"/>
<evidence type="ECO:0000313" key="3">
    <source>
        <dbReference type="EMBL" id="EGC36213.1"/>
    </source>
</evidence>
<evidence type="ECO:0000256" key="1">
    <source>
        <dbReference type="SAM" id="Phobius"/>
    </source>
</evidence>
<keyword evidence="1" id="KW-0812">Transmembrane</keyword>
<evidence type="ECO:0000313" key="4">
    <source>
        <dbReference type="Proteomes" id="UP000001064"/>
    </source>
</evidence>
<reference evidence="4" key="1">
    <citation type="journal article" date="2011" name="Genome Biol.">
        <title>Comparative genomics of the social amoebae Dictyostelium discoideum and Dictyostelium purpureum.</title>
        <authorList>
            <consortium name="US DOE Joint Genome Institute (JGI-PGF)"/>
            <person name="Sucgang R."/>
            <person name="Kuo A."/>
            <person name="Tian X."/>
            <person name="Salerno W."/>
            <person name="Parikh A."/>
            <person name="Feasley C.L."/>
            <person name="Dalin E."/>
            <person name="Tu H."/>
            <person name="Huang E."/>
            <person name="Barry K."/>
            <person name="Lindquist E."/>
            <person name="Shapiro H."/>
            <person name="Bruce D."/>
            <person name="Schmutz J."/>
            <person name="Salamov A."/>
            <person name="Fey P."/>
            <person name="Gaudet P."/>
            <person name="Anjard C."/>
            <person name="Babu M.M."/>
            <person name="Basu S."/>
            <person name="Bushmanova Y."/>
            <person name="van der Wel H."/>
            <person name="Katoh-Kurasawa M."/>
            <person name="Dinh C."/>
            <person name="Coutinho P.M."/>
            <person name="Saito T."/>
            <person name="Elias M."/>
            <person name="Schaap P."/>
            <person name="Kay R.R."/>
            <person name="Henrissat B."/>
            <person name="Eichinger L."/>
            <person name="Rivero F."/>
            <person name="Putnam N.H."/>
            <person name="West C.M."/>
            <person name="Loomis W.F."/>
            <person name="Chisholm R.L."/>
            <person name="Shaulsky G."/>
            <person name="Strassmann J.E."/>
            <person name="Queller D.C."/>
            <person name="Kuspa A."/>
            <person name="Grigoriev I.V."/>
        </authorList>
    </citation>
    <scope>NUCLEOTIDE SEQUENCE [LARGE SCALE GENOMIC DNA]</scope>
    <source>
        <strain evidence="4">QSDP1</strain>
    </source>
</reference>
<dbReference type="InterPro" id="IPR014756">
    <property type="entry name" value="Ig_E-set"/>
</dbReference>
<name>F0ZIM2_DICPU</name>
<feature type="non-terminal residue" evidence="3">
    <location>
        <position position="968"/>
    </location>
</feature>
<dbReference type="PANTHER" id="PTHR24032">
    <property type="entry name" value="EGF-LIKE DOMAIN-CONTAINING PROTEIN-RELATED-RELATED"/>
    <property type="match status" value="1"/>
</dbReference>
<feature type="non-terminal residue" evidence="3">
    <location>
        <position position="1"/>
    </location>
</feature>
<dbReference type="Gene3D" id="2.60.40.10">
    <property type="entry name" value="Immunoglobulins"/>
    <property type="match status" value="1"/>
</dbReference>
<dbReference type="EMBL" id="GL871034">
    <property type="protein sequence ID" value="EGC36213.1"/>
    <property type="molecule type" value="Genomic_DNA"/>
</dbReference>
<dbReference type="SUPFAM" id="SSF81296">
    <property type="entry name" value="E set domains"/>
    <property type="match status" value="1"/>
</dbReference>
<dbReference type="PROSITE" id="PS00022">
    <property type="entry name" value="EGF_1"/>
    <property type="match status" value="1"/>
</dbReference>
<dbReference type="Pfam" id="PF01833">
    <property type="entry name" value="TIG"/>
    <property type="match status" value="1"/>
</dbReference>
<keyword evidence="1" id="KW-1133">Transmembrane helix</keyword>
<feature type="domain" description="EGF-like" evidence="2">
    <location>
        <begin position="679"/>
        <end position="690"/>
    </location>
</feature>
<keyword evidence="4" id="KW-1185">Reference proteome</keyword>
<dbReference type="InterPro" id="IPR002909">
    <property type="entry name" value="IPT_dom"/>
</dbReference>
<dbReference type="InterPro" id="IPR000742">
    <property type="entry name" value="EGF"/>
</dbReference>
<dbReference type="OMA" id="WANNENE"/>
<dbReference type="InterPro" id="IPR053331">
    <property type="entry name" value="EGF-like_comC"/>
</dbReference>
<organism evidence="3 4">
    <name type="scientific">Dictyostelium purpureum</name>
    <name type="common">Slime mold</name>
    <dbReference type="NCBI Taxonomy" id="5786"/>
    <lineage>
        <taxon>Eukaryota</taxon>
        <taxon>Amoebozoa</taxon>
        <taxon>Evosea</taxon>
        <taxon>Eumycetozoa</taxon>
        <taxon>Dictyostelia</taxon>
        <taxon>Dictyosteliales</taxon>
        <taxon>Dictyosteliaceae</taxon>
        <taxon>Dictyostelium</taxon>
    </lineage>
</organism>
<dbReference type="Gene3D" id="3.80.10.10">
    <property type="entry name" value="Ribonuclease Inhibitor"/>
    <property type="match status" value="1"/>
</dbReference>
<dbReference type="PANTHER" id="PTHR24032:SF9">
    <property type="entry name" value="EGF-LIKE DOMAIN-CONTAINING PROTEIN"/>
    <property type="match status" value="1"/>
</dbReference>
<dbReference type="InterPro" id="IPR032675">
    <property type="entry name" value="LRR_dom_sf"/>
</dbReference>
<dbReference type="RefSeq" id="XP_003287280.1">
    <property type="nucleotide sequence ID" value="XM_003287232.1"/>
</dbReference>
<dbReference type="InParanoid" id="F0ZIM2"/>
<dbReference type="STRING" id="5786.F0ZIM2"/>
<sequence>CADNLLSKVGYPLAINGDLGYKDFCSKFVCNSNGTINYINLNTINQDLIGYDDFSCFTVLSNIDLNGIYLKDNVVGTPPQRPISSFKVNFYNCYNIYANIPYSATREVHFLNLVEPFKTNISLVALSYIKNFEMYENSNPYKTFLYPYVDNDLTSAIGLTTLILYSSNVPIFSSLFRPSLIQINLGKGFDASSLSNLNDLSILPQYSSISLRVLDGSVAFPFKKTSLNSRVVFTGYLDKPSDYIDLSQFASNSLSLSNVSNLFSINGEIPFKNYQSTLTEIIITDGSFTSIPKHSGLKTLSLKNNNLSGDILGKYTDYYSGLTKLDISNNKLSGTIDESWCLLQSFDFSSNQFVDPIPKCFSCFFSGFSYSMYFKSNNFASLDTPNDCIITPTLTVNRTINRMYLSGEYLGLSLYNPFSSTPSMTWKWISYSLYEAEFIPSTTPDIILIRFTSLDKNITLFTSQTAPKVSQVSSTYDTFTFIGSYFAYNTSTIKITIQSVVCGIQSATFDQIICSMPSPFTSDKKDLITIINVAGLQTQITVTPNQLNNIVECGVCDGICISSNGTCIPNIKQYSSSIIPIEKNSEGTVQIFGFFGSTHSNLAVTIGGINCIVTYVDEKLINCTLKGTDSSGFQQVNITQNEYSWSSKSLFMYIDPIQSCPNSCTKEEQGICDTKVGICNCKNNYSGIDCSILKNNDQNLKNIVSIDKTTGSSIISNEQTNFEIKFISLLEIDIIGNIIKNHSLVSSWANNENESNDENVYIFSQNLINSTCKIVSVIEQVKEDKQFSFAGVDFTVDAGSIKLSISISNYTYASALNSLQLLIQSSANETEDHGYDNGCNNQNTNIDTTEIKDSTLNFITIRKNEKILNGKFINRVISDGNPTSLQTSIFSKTQDSLIIALNLPHFMNECLLDPDFSVLVSPDFKSTCQSRKWVVPVAVVVPVVVVSILVIAGAVFYKKNKTEIKIKL</sequence>
<dbReference type="AlphaFoldDB" id="F0ZIM2"/>
<protein>
    <recommendedName>
        <fullName evidence="2">EGF-like domain-containing protein</fullName>
    </recommendedName>
</protein>
<feature type="transmembrane region" description="Helical" evidence="1">
    <location>
        <begin position="933"/>
        <end position="957"/>
    </location>
</feature>
<dbReference type="InterPro" id="IPR054484">
    <property type="entry name" value="ComC_SSD"/>
</dbReference>
<dbReference type="Pfam" id="PF22933">
    <property type="entry name" value="ComC_SSD"/>
    <property type="match status" value="1"/>
</dbReference>
<dbReference type="Pfam" id="PF24141">
    <property type="entry name" value="LRR_ComC"/>
    <property type="match status" value="1"/>
</dbReference>
<dbReference type="FunCoup" id="F0ZIM2">
    <property type="interactions" value="937"/>
</dbReference>
<proteinExistence type="predicted"/>
<dbReference type="OrthoDB" id="1394818at2759"/>
<gene>
    <name evidence="3" type="ORF">DICPUDRAFT_15185</name>
</gene>
<evidence type="ECO:0000259" key="2">
    <source>
        <dbReference type="PROSITE" id="PS00022"/>
    </source>
</evidence>
<keyword evidence="1" id="KW-0472">Membrane</keyword>
<accession>F0ZIM2</accession>
<dbReference type="KEGG" id="dpp:DICPUDRAFT_15185"/>
<dbReference type="eggNOG" id="ENOG502RENU">
    <property type="taxonomic scope" value="Eukaryota"/>
</dbReference>